<dbReference type="PANTHER" id="PTHR10196">
    <property type="entry name" value="SUGAR KINASE"/>
    <property type="match status" value="1"/>
</dbReference>
<dbReference type="GO" id="GO:0005829">
    <property type="term" value="C:cytosol"/>
    <property type="evidence" value="ECO:0007669"/>
    <property type="project" value="TreeGrafter"/>
</dbReference>
<dbReference type="EMBL" id="CAEZUP010000181">
    <property type="protein sequence ID" value="CAB4628549.1"/>
    <property type="molecule type" value="Genomic_DNA"/>
</dbReference>
<dbReference type="PROSITE" id="PS00445">
    <property type="entry name" value="FGGY_KINASES_2"/>
    <property type="match status" value="1"/>
</dbReference>
<dbReference type="GO" id="GO:0005524">
    <property type="term" value="F:ATP binding"/>
    <property type="evidence" value="ECO:0007669"/>
    <property type="project" value="UniProtKB-KW"/>
</dbReference>
<dbReference type="PANTHER" id="PTHR10196:SF69">
    <property type="entry name" value="GLYCEROL KINASE"/>
    <property type="match status" value="1"/>
</dbReference>
<protein>
    <submittedName>
        <fullName evidence="7">Unannotated protein</fullName>
    </submittedName>
</protein>
<evidence type="ECO:0000256" key="4">
    <source>
        <dbReference type="ARBA" id="ARBA00022777"/>
    </source>
</evidence>
<proteinExistence type="inferred from homology"/>
<feature type="domain" description="Carbohydrate kinase FGGY C-terminal" evidence="6">
    <location>
        <begin position="68"/>
        <end position="260"/>
    </location>
</feature>
<evidence type="ECO:0000256" key="2">
    <source>
        <dbReference type="ARBA" id="ARBA00022679"/>
    </source>
</evidence>
<dbReference type="AlphaFoldDB" id="A0A6J6IX13"/>
<dbReference type="InterPro" id="IPR018485">
    <property type="entry name" value="FGGY_C"/>
</dbReference>
<evidence type="ECO:0000256" key="5">
    <source>
        <dbReference type="ARBA" id="ARBA00022840"/>
    </source>
</evidence>
<dbReference type="GO" id="GO:0004370">
    <property type="term" value="F:glycerol kinase activity"/>
    <property type="evidence" value="ECO:0007669"/>
    <property type="project" value="TreeGrafter"/>
</dbReference>
<accession>A0A6J6IX13</accession>
<organism evidence="7">
    <name type="scientific">freshwater metagenome</name>
    <dbReference type="NCBI Taxonomy" id="449393"/>
    <lineage>
        <taxon>unclassified sequences</taxon>
        <taxon>metagenomes</taxon>
        <taxon>ecological metagenomes</taxon>
    </lineage>
</organism>
<keyword evidence="4" id="KW-0418">Kinase</keyword>
<evidence type="ECO:0000256" key="1">
    <source>
        <dbReference type="ARBA" id="ARBA00009156"/>
    </source>
</evidence>
<dbReference type="SUPFAM" id="SSF53067">
    <property type="entry name" value="Actin-like ATPase domain"/>
    <property type="match status" value="2"/>
</dbReference>
<dbReference type="GO" id="GO:0019563">
    <property type="term" value="P:glycerol catabolic process"/>
    <property type="evidence" value="ECO:0007669"/>
    <property type="project" value="TreeGrafter"/>
</dbReference>
<comment type="similarity">
    <text evidence="1">Belongs to the FGGY kinase family.</text>
</comment>
<name>A0A6J6IX13_9ZZZZ</name>
<dbReference type="Pfam" id="PF02782">
    <property type="entry name" value="FGGY_C"/>
    <property type="match status" value="1"/>
</dbReference>
<sequence>MHGDASGWDSAILDKLRIPEMSLARIVDSSGAIAPATALPGAPMICGIAGDQQASLIGQGCVAPGPAKITFGTGGMLDLVVGTLRPAFATRGPSGTFPVVAWRRGDELVWGIEAIMLSAGSNVEWLRDDLGIIDTVTQSHEVASTCADSEGVVYVPALLGLGTPHWDYGARGALFGISRGSGRAHIVRAVLEGVAHRGADLVAATEADAALSIPELRVDGGMSANPTFVQALANATGRPVEVSPVLEATTLGAAFLAGLAIGTWSGWDDVANAWQPSRRIEPNAPVDRDRWARAVDRAREWYPELSGLDF</sequence>
<evidence type="ECO:0000259" key="6">
    <source>
        <dbReference type="Pfam" id="PF02782"/>
    </source>
</evidence>
<keyword evidence="3" id="KW-0547">Nucleotide-binding</keyword>
<dbReference type="Gene3D" id="3.30.420.40">
    <property type="match status" value="2"/>
</dbReference>
<dbReference type="InterPro" id="IPR043129">
    <property type="entry name" value="ATPase_NBD"/>
</dbReference>
<dbReference type="InterPro" id="IPR018483">
    <property type="entry name" value="Carb_kinase_FGGY_CS"/>
</dbReference>
<reference evidence="7" key="1">
    <citation type="submission" date="2020-05" db="EMBL/GenBank/DDBJ databases">
        <authorList>
            <person name="Chiriac C."/>
            <person name="Salcher M."/>
            <person name="Ghai R."/>
            <person name="Kavagutti S V."/>
        </authorList>
    </citation>
    <scope>NUCLEOTIDE SEQUENCE</scope>
</reference>
<evidence type="ECO:0000313" key="7">
    <source>
        <dbReference type="EMBL" id="CAB4628549.1"/>
    </source>
</evidence>
<gene>
    <name evidence="7" type="ORF">UFOPK1835_02276</name>
</gene>
<keyword evidence="2" id="KW-0808">Transferase</keyword>
<evidence type="ECO:0000256" key="3">
    <source>
        <dbReference type="ARBA" id="ARBA00022741"/>
    </source>
</evidence>
<keyword evidence="5" id="KW-0067">ATP-binding</keyword>